<dbReference type="FunCoup" id="A0A2V0NX99">
    <property type="interactions" value="1537"/>
</dbReference>
<comment type="similarity">
    <text evidence="1">Belongs to the glycosyl hydrolase 18 family.</text>
</comment>
<dbReference type="AlphaFoldDB" id="A0A2V0NX99"/>
<comment type="caution">
    <text evidence="5">The sequence shown here is derived from an EMBL/GenBank/DDBJ whole genome shotgun (WGS) entry which is preliminary data.</text>
</comment>
<dbReference type="InterPro" id="IPR017853">
    <property type="entry name" value="GH"/>
</dbReference>
<dbReference type="GO" id="GO:0008061">
    <property type="term" value="F:chitin binding"/>
    <property type="evidence" value="ECO:0007669"/>
    <property type="project" value="InterPro"/>
</dbReference>
<dbReference type="InterPro" id="IPR011583">
    <property type="entry name" value="Chitinase_II/V-like_cat"/>
</dbReference>
<gene>
    <name evidence="5" type="ORF">Rsub_02265</name>
</gene>
<dbReference type="OrthoDB" id="10254444at2759"/>
<keyword evidence="6" id="KW-1185">Reference proteome</keyword>
<dbReference type="GO" id="GO:0012505">
    <property type="term" value="C:endomembrane system"/>
    <property type="evidence" value="ECO:0007669"/>
    <property type="project" value="TreeGrafter"/>
</dbReference>
<feature type="domain" description="Chitinase II/V-like catalytic" evidence="4">
    <location>
        <begin position="85"/>
        <end position="489"/>
    </location>
</feature>
<dbReference type="SUPFAM" id="SSF51445">
    <property type="entry name" value="(Trans)glycosidases"/>
    <property type="match status" value="1"/>
</dbReference>
<evidence type="ECO:0000313" key="5">
    <source>
        <dbReference type="EMBL" id="GBF89547.1"/>
    </source>
</evidence>
<dbReference type="Proteomes" id="UP000247498">
    <property type="component" value="Unassembled WGS sequence"/>
</dbReference>
<evidence type="ECO:0000256" key="1">
    <source>
        <dbReference type="ARBA" id="ARBA00009336"/>
    </source>
</evidence>
<dbReference type="EMBL" id="BDRX01000011">
    <property type="protein sequence ID" value="GBF89547.1"/>
    <property type="molecule type" value="Genomic_DNA"/>
</dbReference>
<dbReference type="PANTHER" id="PTHR46066:SF2">
    <property type="entry name" value="CHITINASE DOMAIN-CONTAINING PROTEIN 1"/>
    <property type="match status" value="1"/>
</dbReference>
<reference evidence="5 6" key="1">
    <citation type="journal article" date="2018" name="Sci. Rep.">
        <title>Raphidocelis subcapitata (=Pseudokirchneriella subcapitata) provides an insight into genome evolution and environmental adaptations in the Sphaeropleales.</title>
        <authorList>
            <person name="Suzuki S."/>
            <person name="Yamaguchi H."/>
            <person name="Nakajima N."/>
            <person name="Kawachi M."/>
        </authorList>
    </citation>
    <scope>NUCLEOTIDE SEQUENCE [LARGE SCALE GENOMIC DNA]</scope>
    <source>
        <strain evidence="5 6">NIES-35</strain>
    </source>
</reference>
<dbReference type="GO" id="GO:0070492">
    <property type="term" value="F:oligosaccharide binding"/>
    <property type="evidence" value="ECO:0007669"/>
    <property type="project" value="TreeGrafter"/>
</dbReference>
<sequence>MAAWRQCGPWRAAALALPLVLLLAAPRAAAADRPPRRKLQPRSGPSPLPIEARGLAARDVGAAELAEGAREWEGGAAVARRRFGGAVLAYVTPWHRQGYGWAVRFRGKLTHVSPVWYQLRTDGEGQLALVGGHEHNATWLRELREPTEGGGCGGGGAAVGSAEGGSGDAEGRAAGSSGSAESGGDESGGSSGGGGSGDAGHTCSAGGARKPPPRVLPRVVIELGGRELLLLLERPGPAIERLAEEAERRGYDGFVLDAWQAWAAMGAFREGGFGPAAVGFARALAAALRRGGRGLVLAVPPALPAAAGRPHSDVGLLAGLGGEVEGFSVMTYDHLAAIPGPNAPLPWMEANLKLLLEGGGGSGGSGGGGGGKGSSGGGPALEPGSVLLGLNFYGYEFSRPDDGAPAAAAAAGAARWSFDAVVAERFLSALARLQPALAWDGEAGEHYAKFKEGGKRRRIYFPTPASLAARVALAREWGVGLSIWELGQGMEAFFDLL</sequence>
<evidence type="ECO:0000259" key="4">
    <source>
        <dbReference type="SMART" id="SM00636"/>
    </source>
</evidence>
<evidence type="ECO:0000313" key="6">
    <source>
        <dbReference type="Proteomes" id="UP000247498"/>
    </source>
</evidence>
<dbReference type="InParanoid" id="A0A2V0NX99"/>
<feature type="compositionally biased region" description="Gly residues" evidence="2">
    <location>
        <begin position="148"/>
        <end position="168"/>
    </location>
</feature>
<dbReference type="Gene3D" id="3.20.20.80">
    <property type="entry name" value="Glycosidases"/>
    <property type="match status" value="2"/>
</dbReference>
<dbReference type="Gene3D" id="3.10.50.10">
    <property type="match status" value="1"/>
</dbReference>
<feature type="region of interest" description="Disordered" evidence="2">
    <location>
        <begin position="145"/>
        <end position="211"/>
    </location>
</feature>
<keyword evidence="3" id="KW-0732">Signal</keyword>
<feature type="compositionally biased region" description="Low complexity" evidence="2">
    <location>
        <begin position="172"/>
        <end position="182"/>
    </location>
</feature>
<evidence type="ECO:0000256" key="2">
    <source>
        <dbReference type="SAM" id="MobiDB-lite"/>
    </source>
</evidence>
<organism evidence="5 6">
    <name type="scientific">Raphidocelis subcapitata</name>
    <dbReference type="NCBI Taxonomy" id="307507"/>
    <lineage>
        <taxon>Eukaryota</taxon>
        <taxon>Viridiplantae</taxon>
        <taxon>Chlorophyta</taxon>
        <taxon>core chlorophytes</taxon>
        <taxon>Chlorophyceae</taxon>
        <taxon>CS clade</taxon>
        <taxon>Sphaeropleales</taxon>
        <taxon>Selenastraceae</taxon>
        <taxon>Raphidocelis</taxon>
    </lineage>
</organism>
<feature type="chain" id="PRO_5015965769" description="Chitinase II/V-like catalytic domain-containing protein" evidence="3">
    <location>
        <begin position="32"/>
        <end position="497"/>
    </location>
</feature>
<evidence type="ECO:0000256" key="3">
    <source>
        <dbReference type="SAM" id="SignalP"/>
    </source>
</evidence>
<dbReference type="SMART" id="SM00636">
    <property type="entry name" value="Glyco_18"/>
    <property type="match status" value="1"/>
</dbReference>
<proteinExistence type="inferred from homology"/>
<dbReference type="PANTHER" id="PTHR46066">
    <property type="entry name" value="CHITINASE DOMAIN-CONTAINING PROTEIN 1 FAMILY MEMBER"/>
    <property type="match status" value="1"/>
</dbReference>
<protein>
    <recommendedName>
        <fullName evidence="4">Chitinase II/V-like catalytic domain-containing protein</fullName>
    </recommendedName>
</protein>
<feature type="compositionally biased region" description="Gly residues" evidence="2">
    <location>
        <begin position="185"/>
        <end position="198"/>
    </location>
</feature>
<accession>A0A2V0NX99</accession>
<dbReference type="STRING" id="307507.A0A2V0NX99"/>
<name>A0A2V0NX99_9CHLO</name>
<feature type="signal peptide" evidence="3">
    <location>
        <begin position="1"/>
        <end position="31"/>
    </location>
</feature>
<dbReference type="InterPro" id="IPR029070">
    <property type="entry name" value="Chitinase_insertion_sf"/>
</dbReference>